<evidence type="ECO:0000313" key="3">
    <source>
        <dbReference type="Proteomes" id="UP001215598"/>
    </source>
</evidence>
<sequence length="380" mass="41696">MSSLDWSTALQRTIMKAHLPGSESSNPRRSKHPSGGIWKCLLALSISADLKCGQDDTNTTRFLRIEDFGLSGVIFYSAPPRRDSIPTDSAMEAEIDALIERNAVQVLYFPNLACTSFVIGQVMKSHLLSDPTVCPKPHMTGSGFSLHSRALETLGHALACGNLVPIRDLAGDLKPTPQCAERVTQDRRHATPAARLLLAVRSRNITRSRACGSPSAHEETSPVKVTVDPREDVEEHEDDAPQASPTDSPPTFRSNAAISSFDSRNKLPSLHNRLLLANTPSRLHPSADPKDLFDPDRSFAEDEEYFDTLESPYCSPLPPRSIRSFDGGSKFHLLPTLRDNRPAKILSTPAASIDPPESDKKHSLGLGFELAEEKENNVFM</sequence>
<dbReference type="Proteomes" id="UP001215598">
    <property type="component" value="Unassembled WGS sequence"/>
</dbReference>
<feature type="region of interest" description="Disordered" evidence="1">
    <location>
        <begin position="207"/>
        <end position="256"/>
    </location>
</feature>
<proteinExistence type="predicted"/>
<name>A0AAD7INY2_9AGAR</name>
<reference evidence="2" key="1">
    <citation type="submission" date="2023-03" db="EMBL/GenBank/DDBJ databases">
        <title>Massive genome expansion in bonnet fungi (Mycena s.s.) driven by repeated elements and novel gene families across ecological guilds.</title>
        <authorList>
            <consortium name="Lawrence Berkeley National Laboratory"/>
            <person name="Harder C.B."/>
            <person name="Miyauchi S."/>
            <person name="Viragh M."/>
            <person name="Kuo A."/>
            <person name="Thoen E."/>
            <person name="Andreopoulos B."/>
            <person name="Lu D."/>
            <person name="Skrede I."/>
            <person name="Drula E."/>
            <person name="Henrissat B."/>
            <person name="Morin E."/>
            <person name="Kohler A."/>
            <person name="Barry K."/>
            <person name="LaButti K."/>
            <person name="Morin E."/>
            <person name="Salamov A."/>
            <person name="Lipzen A."/>
            <person name="Mereny Z."/>
            <person name="Hegedus B."/>
            <person name="Baldrian P."/>
            <person name="Stursova M."/>
            <person name="Weitz H."/>
            <person name="Taylor A."/>
            <person name="Grigoriev I.V."/>
            <person name="Nagy L.G."/>
            <person name="Martin F."/>
            <person name="Kauserud H."/>
        </authorList>
    </citation>
    <scope>NUCLEOTIDE SEQUENCE</scope>
    <source>
        <strain evidence="2">CBHHK182m</strain>
    </source>
</reference>
<feature type="compositionally biased region" description="Acidic residues" evidence="1">
    <location>
        <begin position="231"/>
        <end position="240"/>
    </location>
</feature>
<gene>
    <name evidence="2" type="ORF">B0H16DRAFT_1555813</name>
</gene>
<dbReference type="AlphaFoldDB" id="A0AAD7INY2"/>
<dbReference type="EMBL" id="JARKIB010000077">
    <property type="protein sequence ID" value="KAJ7747390.1"/>
    <property type="molecule type" value="Genomic_DNA"/>
</dbReference>
<keyword evidence="3" id="KW-1185">Reference proteome</keyword>
<evidence type="ECO:0000256" key="1">
    <source>
        <dbReference type="SAM" id="MobiDB-lite"/>
    </source>
</evidence>
<protein>
    <submittedName>
        <fullName evidence="2">Uncharacterized protein</fullName>
    </submittedName>
</protein>
<evidence type="ECO:0000313" key="2">
    <source>
        <dbReference type="EMBL" id="KAJ7747390.1"/>
    </source>
</evidence>
<organism evidence="2 3">
    <name type="scientific">Mycena metata</name>
    <dbReference type="NCBI Taxonomy" id="1033252"/>
    <lineage>
        <taxon>Eukaryota</taxon>
        <taxon>Fungi</taxon>
        <taxon>Dikarya</taxon>
        <taxon>Basidiomycota</taxon>
        <taxon>Agaricomycotina</taxon>
        <taxon>Agaricomycetes</taxon>
        <taxon>Agaricomycetidae</taxon>
        <taxon>Agaricales</taxon>
        <taxon>Marasmiineae</taxon>
        <taxon>Mycenaceae</taxon>
        <taxon>Mycena</taxon>
    </lineage>
</organism>
<comment type="caution">
    <text evidence="2">The sequence shown here is derived from an EMBL/GenBank/DDBJ whole genome shotgun (WGS) entry which is preliminary data.</text>
</comment>
<feature type="compositionally biased region" description="Polar residues" evidence="1">
    <location>
        <begin position="243"/>
        <end position="256"/>
    </location>
</feature>
<accession>A0AAD7INY2</accession>